<keyword evidence="4" id="KW-1185">Reference proteome</keyword>
<reference evidence="3 4" key="1">
    <citation type="submission" date="2020-08" db="EMBL/GenBank/DDBJ databases">
        <title>Plant Genome Project.</title>
        <authorList>
            <person name="Zhang R.-G."/>
        </authorList>
    </citation>
    <scope>NUCLEOTIDE SEQUENCE [LARGE SCALE GENOMIC DNA]</scope>
    <source>
        <tissue evidence="3">Rhizome</tissue>
    </source>
</reference>
<comment type="caution">
    <text evidence="3">The sequence shown here is derived from an EMBL/GenBank/DDBJ whole genome shotgun (WGS) entry which is preliminary data.</text>
</comment>
<dbReference type="GO" id="GO:0030246">
    <property type="term" value="F:carbohydrate binding"/>
    <property type="evidence" value="ECO:0007669"/>
    <property type="project" value="UniProtKB-KW"/>
</dbReference>
<keyword evidence="1" id="KW-0430">Lectin</keyword>
<dbReference type="InterPro" id="IPR036404">
    <property type="entry name" value="Jacalin-like_lectin_dom_sf"/>
</dbReference>
<name>A0A8J5LU77_ZINOF</name>
<evidence type="ECO:0000256" key="1">
    <source>
        <dbReference type="ARBA" id="ARBA00022734"/>
    </source>
</evidence>
<evidence type="ECO:0000313" key="4">
    <source>
        <dbReference type="Proteomes" id="UP000734854"/>
    </source>
</evidence>
<evidence type="ECO:0000259" key="2">
    <source>
        <dbReference type="PROSITE" id="PS51752"/>
    </source>
</evidence>
<feature type="domain" description="Jacalin-type lectin" evidence="2">
    <location>
        <begin position="30"/>
        <end position="171"/>
    </location>
</feature>
<dbReference type="InterPro" id="IPR033734">
    <property type="entry name" value="Jacalin-like_lectin_dom_plant"/>
</dbReference>
<evidence type="ECO:0000313" key="3">
    <source>
        <dbReference type="EMBL" id="KAG6530553.1"/>
    </source>
</evidence>
<organism evidence="3 4">
    <name type="scientific">Zingiber officinale</name>
    <name type="common">Ginger</name>
    <name type="synonym">Amomum zingiber</name>
    <dbReference type="NCBI Taxonomy" id="94328"/>
    <lineage>
        <taxon>Eukaryota</taxon>
        <taxon>Viridiplantae</taxon>
        <taxon>Streptophyta</taxon>
        <taxon>Embryophyta</taxon>
        <taxon>Tracheophyta</taxon>
        <taxon>Spermatophyta</taxon>
        <taxon>Magnoliopsida</taxon>
        <taxon>Liliopsida</taxon>
        <taxon>Zingiberales</taxon>
        <taxon>Zingiberaceae</taxon>
        <taxon>Zingiber</taxon>
    </lineage>
</organism>
<dbReference type="InterPro" id="IPR001229">
    <property type="entry name" value="Jacalin-like_lectin_dom"/>
</dbReference>
<dbReference type="PROSITE" id="PS51752">
    <property type="entry name" value="JACALIN_LECTIN"/>
    <property type="match status" value="1"/>
</dbReference>
<dbReference type="SUPFAM" id="SSF51101">
    <property type="entry name" value="Mannose-binding lectins"/>
    <property type="match status" value="1"/>
</dbReference>
<dbReference type="Pfam" id="PF01419">
    <property type="entry name" value="Jacalin"/>
    <property type="match status" value="1"/>
</dbReference>
<dbReference type="CDD" id="cd09612">
    <property type="entry name" value="Jacalin"/>
    <property type="match status" value="1"/>
</dbReference>
<protein>
    <recommendedName>
        <fullName evidence="2">Jacalin-type lectin domain-containing protein</fullName>
    </recommendedName>
</protein>
<dbReference type="PANTHER" id="PTHR46506">
    <property type="entry name" value="OS05G0143600 PROTEIN"/>
    <property type="match status" value="1"/>
</dbReference>
<accession>A0A8J5LU77</accession>
<dbReference type="AlphaFoldDB" id="A0A8J5LU77"/>
<proteinExistence type="predicted"/>
<gene>
    <name evidence="3" type="ORF">ZIOFF_012794</name>
</gene>
<dbReference type="Proteomes" id="UP000734854">
    <property type="component" value="Unassembled WGS sequence"/>
</dbReference>
<dbReference type="Gene3D" id="2.100.10.30">
    <property type="entry name" value="Jacalin-like lectin domain"/>
    <property type="match status" value="1"/>
</dbReference>
<sequence>MVCFPNLNFNVDVNRCFGWLWKCRRRHKTGIKIGPFGGAGTRSFDTGGSAAPIARVKLRTGTVIYSLQITYHTNRRDVETDLLGGEGGDSHYTFELRPGEYINLMTGCVREYNGETCITKLEFYTNLNVRHGPFGKADGRKFNVPVINGRIVGFFGRYSRYLNEIGVYLAPN</sequence>
<dbReference type="SMART" id="SM00915">
    <property type="entry name" value="Jacalin"/>
    <property type="match status" value="1"/>
</dbReference>
<dbReference type="EMBL" id="JACMSC010000003">
    <property type="protein sequence ID" value="KAG6530553.1"/>
    <property type="molecule type" value="Genomic_DNA"/>
</dbReference>